<feature type="domain" description="Alcohol dehydrogenase iron-type/glycerol dehydrogenase GldA" evidence="4">
    <location>
        <begin position="9"/>
        <end position="153"/>
    </location>
</feature>
<protein>
    <submittedName>
        <fullName evidence="6">Iron-containing alcohol dehydrogenase</fullName>
    </submittedName>
</protein>
<evidence type="ECO:0000313" key="6">
    <source>
        <dbReference type="EMBL" id="MPV89945.1"/>
    </source>
</evidence>
<evidence type="ECO:0000259" key="5">
    <source>
        <dbReference type="Pfam" id="PF25137"/>
    </source>
</evidence>
<dbReference type="AlphaFoldDB" id="A0A7J9UZ78"/>
<dbReference type="RefSeq" id="WP_152232720.1">
    <property type="nucleotide sequence ID" value="NZ_BAAAOT010000021.1"/>
</dbReference>
<dbReference type="EMBL" id="WHPD01003200">
    <property type="protein sequence ID" value="MPV89945.1"/>
    <property type="molecule type" value="Genomic_DNA"/>
</dbReference>
<evidence type="ECO:0000256" key="1">
    <source>
        <dbReference type="ARBA" id="ARBA00007358"/>
    </source>
</evidence>
<dbReference type="Gene3D" id="1.20.1090.10">
    <property type="entry name" value="Dehydroquinate synthase-like - alpha domain"/>
    <property type="match status" value="1"/>
</dbReference>
<feature type="domain" description="Fe-containing alcohol dehydrogenase-like C-terminal" evidence="5">
    <location>
        <begin position="233"/>
        <end position="366"/>
    </location>
</feature>
<comment type="similarity">
    <text evidence="1">Belongs to the iron-containing alcohol dehydrogenase family.</text>
</comment>
<dbReference type="Pfam" id="PF00465">
    <property type="entry name" value="Fe-ADH"/>
    <property type="match status" value="1"/>
</dbReference>
<dbReference type="CDD" id="cd08177">
    <property type="entry name" value="MAR"/>
    <property type="match status" value="1"/>
</dbReference>
<dbReference type="GO" id="GO:0018506">
    <property type="term" value="F:maleylacetate reductase activity"/>
    <property type="evidence" value="ECO:0007669"/>
    <property type="project" value="InterPro"/>
</dbReference>
<evidence type="ECO:0000313" key="7">
    <source>
        <dbReference type="Proteomes" id="UP000429644"/>
    </source>
</evidence>
<reference evidence="6 7" key="1">
    <citation type="submission" date="2019-10" db="EMBL/GenBank/DDBJ databases">
        <title>Georgenia wutianyii sp. nov. and Georgenia yuyongxinii sp. nov. isolated from plateau pika (Ochotona curzoniae) in the Qinghai-Tibet plateau of China.</title>
        <authorList>
            <person name="Tian Z."/>
        </authorList>
    </citation>
    <scope>NUCLEOTIDE SEQUENCE [LARGE SCALE GENOMIC DNA]</scope>
    <source>
        <strain evidence="6 7">JCM 15130</strain>
    </source>
</reference>
<keyword evidence="7" id="KW-1185">Reference proteome</keyword>
<dbReference type="GO" id="GO:0046872">
    <property type="term" value="F:metal ion binding"/>
    <property type="evidence" value="ECO:0007669"/>
    <property type="project" value="InterPro"/>
</dbReference>
<evidence type="ECO:0000259" key="4">
    <source>
        <dbReference type="Pfam" id="PF00465"/>
    </source>
</evidence>
<dbReference type="PANTHER" id="PTHR11496">
    <property type="entry name" value="ALCOHOL DEHYDROGENASE"/>
    <property type="match status" value="1"/>
</dbReference>
<dbReference type="Proteomes" id="UP000429644">
    <property type="component" value="Unassembled WGS sequence"/>
</dbReference>
<dbReference type="PANTHER" id="PTHR11496:SF102">
    <property type="entry name" value="ALCOHOL DEHYDROGENASE 4"/>
    <property type="match status" value="1"/>
</dbReference>
<organism evidence="6 7">
    <name type="scientific">Georgenia ruanii</name>
    <dbReference type="NCBI Taxonomy" id="348442"/>
    <lineage>
        <taxon>Bacteria</taxon>
        <taxon>Bacillati</taxon>
        <taxon>Actinomycetota</taxon>
        <taxon>Actinomycetes</taxon>
        <taxon>Micrococcales</taxon>
        <taxon>Bogoriellaceae</taxon>
        <taxon>Georgenia</taxon>
    </lineage>
</organism>
<accession>A0A7J9UZ78</accession>
<evidence type="ECO:0000256" key="2">
    <source>
        <dbReference type="ARBA" id="ARBA00023002"/>
    </source>
</evidence>
<dbReference type="Pfam" id="PF25137">
    <property type="entry name" value="ADH_Fe_C"/>
    <property type="match status" value="1"/>
</dbReference>
<sequence length="371" mass="38557">MQFTFETSPARVVFGRGGLRAALPAEVERLGAQRLIVVADPSHEMLAREATAPFAEATVAWFTGVEQHVPITVAERAVALARQRRADAVLSIGGGSTTGTAKIIARETGLPILAVPTTYAGTEMTPVWGLTRGGRRETGTDPAVLPRTVVLDPDLTDRMPRRLAVASALHAMAHVIEAHWAPGANPVSSALADEAIRALATGLRSLTRESLREAGSPEAALRDPVAAWVGTPIAAGEQLLYGAFLAGGTYAITGTGLHHTICHVLGGTFRLPDAATHAVVLPNVLALNVPAVPLAADRIAHALGADDAVAGIRALLAEVGAPRTLVQLGLRADQLEEAIDRVNAVLPIANPRPVGHAEVRAVLTASFGEAA</sequence>
<dbReference type="Gene3D" id="3.40.50.1970">
    <property type="match status" value="1"/>
</dbReference>
<dbReference type="OrthoDB" id="9815791at2"/>
<comment type="caution">
    <text evidence="6">The sequence shown here is derived from an EMBL/GenBank/DDBJ whole genome shotgun (WGS) entry which is preliminary data.</text>
</comment>
<dbReference type="SUPFAM" id="SSF56796">
    <property type="entry name" value="Dehydroquinate synthase-like"/>
    <property type="match status" value="1"/>
</dbReference>
<gene>
    <name evidence="6" type="ORF">GB882_14815</name>
</gene>
<dbReference type="InterPro" id="IPR034786">
    <property type="entry name" value="MAR"/>
</dbReference>
<keyword evidence="2" id="KW-0560">Oxidoreductase</keyword>
<keyword evidence="3" id="KW-0520">NAD</keyword>
<evidence type="ECO:0000256" key="3">
    <source>
        <dbReference type="ARBA" id="ARBA00023027"/>
    </source>
</evidence>
<proteinExistence type="inferred from homology"/>
<dbReference type="InterPro" id="IPR001670">
    <property type="entry name" value="ADH_Fe/GldA"/>
</dbReference>
<dbReference type="InterPro" id="IPR039697">
    <property type="entry name" value="Alcohol_dehydrogenase_Fe"/>
</dbReference>
<name>A0A7J9UZ78_9MICO</name>
<dbReference type="InterPro" id="IPR056798">
    <property type="entry name" value="ADH_Fe_C"/>
</dbReference>
<dbReference type="GO" id="GO:0004022">
    <property type="term" value="F:alcohol dehydrogenase (NAD+) activity"/>
    <property type="evidence" value="ECO:0007669"/>
    <property type="project" value="TreeGrafter"/>
</dbReference>